<reference evidence="2 3" key="1">
    <citation type="submission" date="2018-05" db="EMBL/GenBank/DDBJ databases">
        <title>Genomic Encyclopedia of Type Strains, Phase IV (KMG-V): Genome sequencing to study the core and pangenomes of soil and plant-associated prokaryotes.</title>
        <authorList>
            <person name="Whitman W."/>
        </authorList>
    </citation>
    <scope>NUCLEOTIDE SEQUENCE [LARGE SCALE GENOMIC DNA]</scope>
    <source>
        <strain evidence="2 3">PNA 200-10</strain>
    </source>
</reference>
<gene>
    <name evidence="2" type="ORF">C7431_11017</name>
</gene>
<feature type="region of interest" description="Disordered" evidence="1">
    <location>
        <begin position="79"/>
        <end position="109"/>
    </location>
</feature>
<organism evidence="2 3">
    <name type="scientific">Pantoea allii</name>
    <dbReference type="NCBI Taxonomy" id="574096"/>
    <lineage>
        <taxon>Bacteria</taxon>
        <taxon>Pseudomonadati</taxon>
        <taxon>Pseudomonadota</taxon>
        <taxon>Gammaproteobacteria</taxon>
        <taxon>Enterobacterales</taxon>
        <taxon>Erwiniaceae</taxon>
        <taxon>Pantoea</taxon>
    </lineage>
</organism>
<accession>A0A2V2BCR2</accession>
<evidence type="ECO:0008006" key="4">
    <source>
        <dbReference type="Google" id="ProtNLM"/>
    </source>
</evidence>
<comment type="caution">
    <text evidence="2">The sequence shown here is derived from an EMBL/GenBank/DDBJ whole genome shotgun (WGS) entry which is preliminary data.</text>
</comment>
<dbReference type="AlphaFoldDB" id="A0A2V2BCR2"/>
<evidence type="ECO:0000313" key="3">
    <source>
        <dbReference type="Proteomes" id="UP000245981"/>
    </source>
</evidence>
<name>A0A2V2BCR2_9GAMM</name>
<sequence>MATQQFFTQEQINEAKSRLENLPDLSPTRITRNEALDSLRGTILMLAKEKGYNAKDIKSALDDMQFGFSEKAISDVIKENGKAKKQARDRKARSAGTGAGNEVRDAVTK</sequence>
<proteinExistence type="predicted"/>
<dbReference type="Proteomes" id="UP000245981">
    <property type="component" value="Unassembled WGS sequence"/>
</dbReference>
<evidence type="ECO:0000313" key="2">
    <source>
        <dbReference type="EMBL" id="PWK94523.1"/>
    </source>
</evidence>
<evidence type="ECO:0000256" key="1">
    <source>
        <dbReference type="SAM" id="MobiDB-lite"/>
    </source>
</evidence>
<feature type="compositionally biased region" description="Basic residues" evidence="1">
    <location>
        <begin position="83"/>
        <end position="93"/>
    </location>
</feature>
<protein>
    <recommendedName>
        <fullName evidence="4">Mobilization protein MobC</fullName>
    </recommendedName>
</protein>
<dbReference type="EMBL" id="QGHF01000010">
    <property type="protein sequence ID" value="PWK94523.1"/>
    <property type="molecule type" value="Genomic_DNA"/>
</dbReference>